<dbReference type="AlphaFoldDB" id="A0A542DNC4"/>
<dbReference type="GO" id="GO:0004806">
    <property type="term" value="F:triacylglycerol lipase activity"/>
    <property type="evidence" value="ECO:0007669"/>
    <property type="project" value="InterPro"/>
</dbReference>
<name>A0A542DNC4_AMYCI</name>
<dbReference type="InterPro" id="IPR029058">
    <property type="entry name" value="AB_hydrolase_fold"/>
</dbReference>
<accession>A0A542DNC4</accession>
<evidence type="ECO:0000313" key="3">
    <source>
        <dbReference type="EMBL" id="TQJ04590.1"/>
    </source>
</evidence>
<dbReference type="OrthoDB" id="9798122at2"/>
<evidence type="ECO:0000313" key="4">
    <source>
        <dbReference type="Proteomes" id="UP000320876"/>
    </source>
</evidence>
<gene>
    <name evidence="3" type="ORF">FB471_4391</name>
</gene>
<dbReference type="PROSITE" id="PS51257">
    <property type="entry name" value="PROKAR_LIPOPROTEIN"/>
    <property type="match status" value="1"/>
</dbReference>
<dbReference type="Gene3D" id="3.40.50.1820">
    <property type="entry name" value="alpha/beta hydrolase"/>
    <property type="match status" value="1"/>
</dbReference>
<dbReference type="PANTHER" id="PTHR34853:SF1">
    <property type="entry name" value="LIPASE 5"/>
    <property type="match status" value="1"/>
</dbReference>
<feature type="signal peptide" evidence="2">
    <location>
        <begin position="1"/>
        <end position="30"/>
    </location>
</feature>
<dbReference type="SUPFAM" id="SSF53474">
    <property type="entry name" value="alpha/beta-Hydrolases"/>
    <property type="match status" value="1"/>
</dbReference>
<dbReference type="PIRSF" id="PIRSF029171">
    <property type="entry name" value="Esterase_LipA"/>
    <property type="match status" value="1"/>
</dbReference>
<organism evidence="3 4">
    <name type="scientific">Amycolatopsis cihanbeyliensis</name>
    <dbReference type="NCBI Taxonomy" id="1128664"/>
    <lineage>
        <taxon>Bacteria</taxon>
        <taxon>Bacillati</taxon>
        <taxon>Actinomycetota</taxon>
        <taxon>Actinomycetes</taxon>
        <taxon>Pseudonocardiales</taxon>
        <taxon>Pseudonocardiaceae</taxon>
        <taxon>Amycolatopsis</taxon>
    </lineage>
</organism>
<keyword evidence="4" id="KW-1185">Reference proteome</keyword>
<dbReference type="Pfam" id="PF03583">
    <property type="entry name" value="LIP"/>
    <property type="match status" value="1"/>
</dbReference>
<dbReference type="RefSeq" id="WP_142000247.1">
    <property type="nucleotide sequence ID" value="NZ_VFML01000001.1"/>
</dbReference>
<proteinExistence type="predicted"/>
<dbReference type="EMBL" id="VFML01000001">
    <property type="protein sequence ID" value="TQJ04590.1"/>
    <property type="molecule type" value="Genomic_DNA"/>
</dbReference>
<dbReference type="Proteomes" id="UP000320876">
    <property type="component" value="Unassembled WGS sequence"/>
</dbReference>
<protein>
    <submittedName>
        <fullName evidence="3">Secretory lipase</fullName>
    </submittedName>
</protein>
<dbReference type="GO" id="GO:0016042">
    <property type="term" value="P:lipid catabolic process"/>
    <property type="evidence" value="ECO:0007669"/>
    <property type="project" value="InterPro"/>
</dbReference>
<keyword evidence="2" id="KW-0732">Signal</keyword>
<feature type="region of interest" description="Disordered" evidence="1">
    <location>
        <begin position="28"/>
        <end position="54"/>
    </location>
</feature>
<dbReference type="InterPro" id="IPR005152">
    <property type="entry name" value="Lipase_secreted"/>
</dbReference>
<reference evidence="3 4" key="1">
    <citation type="submission" date="2019-06" db="EMBL/GenBank/DDBJ databases">
        <title>Sequencing the genomes of 1000 actinobacteria strains.</title>
        <authorList>
            <person name="Klenk H.-P."/>
        </authorList>
    </citation>
    <scope>NUCLEOTIDE SEQUENCE [LARGE SCALE GENOMIC DNA]</scope>
    <source>
        <strain evidence="3 4">DSM 45679</strain>
    </source>
</reference>
<evidence type="ECO:0000256" key="1">
    <source>
        <dbReference type="SAM" id="MobiDB-lite"/>
    </source>
</evidence>
<evidence type="ECO:0000256" key="2">
    <source>
        <dbReference type="SAM" id="SignalP"/>
    </source>
</evidence>
<dbReference type="Gene3D" id="1.10.260.130">
    <property type="match status" value="1"/>
</dbReference>
<dbReference type="PANTHER" id="PTHR34853">
    <property type="match status" value="1"/>
</dbReference>
<sequence>MSRSTRLRRFLGAVLAVIMACTVAAAPAGAAAPPEPGNDPFYQPPAGFESTEPGTVLRSRPVDLAAFALLPQKVQAWQLLYRTTDTQDRPQATVTTVLLPWGAKPDRSRPLLSYQVAEDSAAAHCAPSYQWRQGAGNDNIVTQAEILLVDAAVKQGWAVTVPDYEGPDSAYVAGKQAGQAVLDGIRAAQNFPALGLDGRETDVGLWGYSGGALASGWASELHPGYAPELDVKGVAEGGLPVNVEHVLDNVNGSAVSGLAMSGIAGLSEAYPELAGYLDANLTPEGREAFAEVKTLCNPQAVARFPFKDIYSYFSNEDPLNHPVARDVLAANTMGKHTPTAPLLVYHSVNDQLIPHEDVDGLVDRFCADGAQLSYRRDILSEHVALTVTGAAGAINWLKARFAGEPSRPGCDTETVASSLLSPQALATFGSALLNALLALLGQPIR</sequence>
<comment type="caution">
    <text evidence="3">The sequence shown here is derived from an EMBL/GenBank/DDBJ whole genome shotgun (WGS) entry which is preliminary data.</text>
</comment>
<feature type="chain" id="PRO_5021911717" evidence="2">
    <location>
        <begin position="31"/>
        <end position="445"/>
    </location>
</feature>